<comment type="caution">
    <text evidence="1">The sequence shown here is derived from an EMBL/GenBank/DDBJ whole genome shotgun (WGS) entry which is preliminary data.</text>
</comment>
<accession>A0ACB8HR30</accession>
<proteinExistence type="predicted"/>
<dbReference type="Proteomes" id="UP000828922">
    <property type="component" value="Linkage Group LG07"/>
</dbReference>
<reference evidence="2" key="1">
    <citation type="journal article" date="2022" name="New Phytol.">
        <title>Phylogenomic structure and speciation in an emerging model: the Sphagnum magellanicum complex (Bryophyta).</title>
        <authorList>
            <person name="Shaw A.J."/>
            <person name="Piatkowski B."/>
            <person name="Duffy A.M."/>
            <person name="Aguero B."/>
            <person name="Imwattana K."/>
            <person name="Nieto-Lugilde M."/>
            <person name="Healey A."/>
            <person name="Weston D.J."/>
            <person name="Patel M.N."/>
            <person name="Schmutz J."/>
            <person name="Grimwood J."/>
            <person name="Yavitt J.B."/>
            <person name="Hassel K."/>
            <person name="Stenoien H.K."/>
            <person name="Flatberg K.I."/>
            <person name="Bickford C.P."/>
            <person name="Hicks K.A."/>
        </authorList>
    </citation>
    <scope>NUCLEOTIDE SEQUENCE [LARGE SCALE GENOMIC DNA]</scope>
</reference>
<dbReference type="EMBL" id="CM038913">
    <property type="protein sequence ID" value="KAH9558210.1"/>
    <property type="molecule type" value="Genomic_DNA"/>
</dbReference>
<gene>
    <name evidence="1" type="ORF">CY35_07G125900</name>
</gene>
<protein>
    <submittedName>
        <fullName evidence="1">Uncharacterized protein</fullName>
    </submittedName>
</protein>
<sequence length="696" mass="76919">MMDTESAMRSSASYLEVDVNAEQTFIVHKTPLLAHCGRLVEAVKEAEAASSPGSTKLLRVQVRDMPGGAEAFEMAARFCFNDADICISSANVAMLRCAAEFLDMTEALSKGNLTRKTEHYLRTMVFWTWEEALVVLRSCKEFQSAAEKTQLVQRCVNCLADKASSSFSFAGELNSPFHAGIESYFASYLVSTPSGTSSHRSSKAASETWWFEDLSTLPVHLTARVVKAMMANRTSDHRVLAKFLLHYLRSALPVLGGYAPATSSLASPMPQHKSAERDGEHNNTLLHNQSQRAQRQVIQVVVSLLACLDRSSVSCRSLLGLRRIAIALRAGKLCRRELERMIGAQLDKATLDNILIPALPPRSSSLYDVDLVLRLLDFFLKDKAEALMMVPSARPSESSSSLLSTRTESGSSTLSRADSKSTMLLAATTTASSDISTPVQTALTKVGGLMDKYLAEIAADVHLRPLRFLALAESLPDYARESDDGLYRAVDIYLEAHPSINEADASRLFKVINCHKLGAETCKAAVQNLRFPPSFLIQVALVQQAQQRRTVNEGLFCSSSNSGRDYHHTSNNKDYHNSNNNNRSSSSPPPSSSKHSSSRMGQQTVVHVQCSHFEFTLRQIQQDKKKTTENHFRAAAVEQTEMLSSPLPLQHIKTTESSRTDSSFDSANSSCKRSRVEMISSFHRLKQLFHSKSRQH</sequence>
<evidence type="ECO:0000313" key="1">
    <source>
        <dbReference type="EMBL" id="KAH9558210.1"/>
    </source>
</evidence>
<keyword evidence="2" id="KW-1185">Reference proteome</keyword>
<evidence type="ECO:0000313" key="2">
    <source>
        <dbReference type="Proteomes" id="UP000828922"/>
    </source>
</evidence>
<name>A0ACB8HR30_9BRYO</name>
<organism evidence="1 2">
    <name type="scientific">Sphagnum magellanicum</name>
    <dbReference type="NCBI Taxonomy" id="128215"/>
    <lineage>
        <taxon>Eukaryota</taxon>
        <taxon>Viridiplantae</taxon>
        <taxon>Streptophyta</taxon>
        <taxon>Embryophyta</taxon>
        <taxon>Bryophyta</taxon>
        <taxon>Sphagnophytina</taxon>
        <taxon>Sphagnopsida</taxon>
        <taxon>Sphagnales</taxon>
        <taxon>Sphagnaceae</taxon>
        <taxon>Sphagnum</taxon>
    </lineage>
</organism>